<dbReference type="AlphaFoldDB" id="A0A2N9DTI4"/>
<keyword evidence="2" id="KW-1185">Reference proteome</keyword>
<accession>A0A2N9DTI4</accession>
<gene>
    <name evidence="1" type="ORF">LFUMFP_130009</name>
</gene>
<evidence type="ECO:0000313" key="2">
    <source>
        <dbReference type="Proteomes" id="UP000238739"/>
    </source>
</evidence>
<organism evidence="1 2">
    <name type="scientific">Latilactobacillus fuchuensis</name>
    <dbReference type="NCBI Taxonomy" id="164393"/>
    <lineage>
        <taxon>Bacteria</taxon>
        <taxon>Bacillati</taxon>
        <taxon>Bacillota</taxon>
        <taxon>Bacilli</taxon>
        <taxon>Lactobacillales</taxon>
        <taxon>Lactobacillaceae</taxon>
        <taxon>Latilactobacillus</taxon>
    </lineage>
</organism>
<comment type="caution">
    <text evidence="1">The sequence shown here is derived from an EMBL/GenBank/DDBJ whole genome shotgun (WGS) entry which is preliminary data.</text>
</comment>
<protein>
    <submittedName>
        <fullName evidence="1">Uncharacterized protein</fullName>
    </submittedName>
</protein>
<name>A0A2N9DTI4_9LACO</name>
<dbReference type="EMBL" id="OGVC01000005">
    <property type="protein sequence ID" value="SPC36920.1"/>
    <property type="molecule type" value="Genomic_DNA"/>
</dbReference>
<evidence type="ECO:0000313" key="1">
    <source>
        <dbReference type="EMBL" id="SPC36920.1"/>
    </source>
</evidence>
<sequence length="45" mass="5312">MVNGNQLEAYLHNFMNICILKTEIIDFIHKLLTIYRTSCIFIPIN</sequence>
<proteinExistence type="predicted"/>
<dbReference type="Proteomes" id="UP000238739">
    <property type="component" value="Unassembled WGS sequence"/>
</dbReference>
<reference evidence="1" key="1">
    <citation type="submission" date="2018-01" db="EMBL/GenBank/DDBJ databases">
        <authorList>
            <person name="Chaillou S."/>
        </authorList>
    </citation>
    <scope>NUCLEOTIDE SEQUENCE [LARGE SCALE GENOMIC DNA]</scope>
    <source>
        <strain evidence="1">MFPC41A2801</strain>
    </source>
</reference>